<dbReference type="EMBL" id="FMXE01000015">
    <property type="protein sequence ID" value="SDA79819.1"/>
    <property type="molecule type" value="Genomic_DNA"/>
</dbReference>
<feature type="region of interest" description="Disordered" evidence="2">
    <location>
        <begin position="695"/>
        <end position="721"/>
    </location>
</feature>
<proteinExistence type="predicted"/>
<name>A0A1G5YAU7_9BACT</name>
<dbReference type="AlphaFoldDB" id="A0A1G5YAU7"/>
<dbReference type="InterPro" id="IPR001322">
    <property type="entry name" value="Lamin_tail_dom"/>
</dbReference>
<dbReference type="Pfam" id="PF00932">
    <property type="entry name" value="LTD"/>
    <property type="match status" value="1"/>
</dbReference>
<dbReference type="RefSeq" id="WP_092730228.1">
    <property type="nucleotide sequence ID" value="NZ_FMXE01000015.1"/>
</dbReference>
<dbReference type="Gene3D" id="2.60.40.1220">
    <property type="match status" value="2"/>
</dbReference>
<dbReference type="STRING" id="279824.SAMN03080617_02392"/>
<protein>
    <submittedName>
        <fullName evidence="4">Lamin Tail Domain</fullName>
    </submittedName>
</protein>
<evidence type="ECO:0000313" key="4">
    <source>
        <dbReference type="EMBL" id="SDA79819.1"/>
    </source>
</evidence>
<dbReference type="OrthoDB" id="9758406at2"/>
<evidence type="ECO:0000259" key="3">
    <source>
        <dbReference type="Pfam" id="PF00932"/>
    </source>
</evidence>
<accession>A0A1G5YAU7</accession>
<organism evidence="4 5">
    <name type="scientific">Algoriphagus alkaliphilus</name>
    <dbReference type="NCBI Taxonomy" id="279824"/>
    <lineage>
        <taxon>Bacteria</taxon>
        <taxon>Pseudomonadati</taxon>
        <taxon>Bacteroidota</taxon>
        <taxon>Cytophagia</taxon>
        <taxon>Cytophagales</taxon>
        <taxon>Cyclobacteriaceae</taxon>
        <taxon>Algoriphagus</taxon>
    </lineage>
</organism>
<reference evidence="5" key="1">
    <citation type="submission" date="2016-10" db="EMBL/GenBank/DDBJ databases">
        <authorList>
            <person name="Varghese N."/>
            <person name="Submissions S."/>
        </authorList>
    </citation>
    <scope>NUCLEOTIDE SEQUENCE [LARGE SCALE GENOMIC DNA]</scope>
    <source>
        <strain evidence="5">DSM 22703</strain>
    </source>
</reference>
<dbReference type="InterPro" id="IPR014755">
    <property type="entry name" value="Cu-Rt/internalin_Ig-like"/>
</dbReference>
<gene>
    <name evidence="4" type="ORF">SAMN03080617_02392</name>
</gene>
<dbReference type="Gene3D" id="2.60.40.4070">
    <property type="match status" value="1"/>
</dbReference>
<evidence type="ECO:0000256" key="1">
    <source>
        <dbReference type="ARBA" id="ARBA00022729"/>
    </source>
</evidence>
<dbReference type="Proteomes" id="UP000198756">
    <property type="component" value="Unassembled WGS sequence"/>
</dbReference>
<evidence type="ECO:0000256" key="2">
    <source>
        <dbReference type="SAM" id="MobiDB-lite"/>
    </source>
</evidence>
<evidence type="ECO:0000313" key="5">
    <source>
        <dbReference type="Proteomes" id="UP000198756"/>
    </source>
</evidence>
<sequence>MEKHFLEKLLIIIPIFFELGNPILFAQKQDFESSFQPSSYPEEFLPNWYGNEVRATSARIFQVSNQGRNGSKGLAVQPISTFDGRIWIKLTPGQFENPELLFFAKTIQNGSGNRPALVFYSWGRKLDGEFSEPIQIGNNTEFPNSNQEFRRYNITLPFQFKSEEEVFLSLDIRYGPGSGSAARWIMDDFVFGDIVRDESSPRVISAKGYDSNSVFIQFSERVDPVFSIFSIAYELEDENPISVQLKSDSLVIATFERKLESAKFYGLSIRQIPDLEGNFLQDTTVTFTFFDPTDIAVKALVINELMPAPRADQDLPNVEYIELFHAGDHEFRIEGLKLSNSRSIAVLREYWINPGEYLILAPENQAAQLASFGKVLSIKSWPTLLNSGDQVFLSSATGMFIDRISYSTSTWGGNVFANGGYSLEVPNPFFLCDNSAFLTPSIDKFRGTPGIQNSIFDPKTELVYLKIESAFFVDSKEILVVFSSPILPNLDKENISITPSLQIDTLLVDSNTDIRLVLGSTAKINQVYKLVATGLKDCFGNETGELSINLVLPEIPEKGELIINEVLFDPRTGDPKFVEVKNTTEKYLNLENLALANINSTGVPDQLRVFGKQGMVLVPKGYLAITTATQALKSAYPKSIQGNFLQIPTLPSYPIAGGTVVLLFSGGEIAETFKYDRKLHHPLLRDTKGVSLERISEQSPTTLSSNWQSASGNEDYATPGRKNSQALDIEFEAEIIQIDPDVFDPEGSSGPAITSIRYQLDMSGWVGTFKIYSAAGQLIQTLAQNQILGTNGMFTWTGTDSTGKLVRAGYYVLVAELYELGGKTKVFKKTIVVATRL</sequence>
<feature type="domain" description="LTD" evidence="3">
    <location>
        <begin position="297"/>
        <end position="407"/>
    </location>
</feature>
<keyword evidence="1" id="KW-0732">Signal</keyword>
<feature type="compositionally biased region" description="Polar residues" evidence="2">
    <location>
        <begin position="697"/>
        <end position="712"/>
    </location>
</feature>
<keyword evidence="5" id="KW-1185">Reference proteome</keyword>